<dbReference type="VEuPathDB" id="ToxoDB:CSUI_005948"/>
<feature type="non-terminal residue" evidence="2">
    <location>
        <position position="1"/>
    </location>
</feature>
<dbReference type="AlphaFoldDB" id="A0A2C6KI94"/>
<keyword evidence="3" id="KW-1185">Reference proteome</keyword>
<organism evidence="2 3">
    <name type="scientific">Cystoisospora suis</name>
    <dbReference type="NCBI Taxonomy" id="483139"/>
    <lineage>
        <taxon>Eukaryota</taxon>
        <taxon>Sar</taxon>
        <taxon>Alveolata</taxon>
        <taxon>Apicomplexa</taxon>
        <taxon>Conoidasida</taxon>
        <taxon>Coccidia</taxon>
        <taxon>Eucoccidiorida</taxon>
        <taxon>Eimeriorina</taxon>
        <taxon>Sarcocystidae</taxon>
        <taxon>Cystoisospora</taxon>
    </lineage>
</organism>
<proteinExistence type="predicted"/>
<sequence>RTHPTVWRKLRLQLRCSQPTRPARSRDLSFAQQDWATSAENAAQGEIVFPVWKTPSECSLGTKEKNFSPRWTARSEVSGSAGPSYPYPTCG</sequence>
<evidence type="ECO:0000256" key="1">
    <source>
        <dbReference type="SAM" id="MobiDB-lite"/>
    </source>
</evidence>
<dbReference type="RefSeq" id="XP_067921910.1">
    <property type="nucleotide sequence ID" value="XM_068066113.1"/>
</dbReference>
<reference evidence="2 3" key="1">
    <citation type="journal article" date="2017" name="Int. J. Parasitol.">
        <title>The genome of the protozoan parasite Cystoisospora suis and a reverse vaccinology approach to identify vaccine candidates.</title>
        <authorList>
            <person name="Palmieri N."/>
            <person name="Shrestha A."/>
            <person name="Ruttkowski B."/>
            <person name="Beck T."/>
            <person name="Vogl C."/>
            <person name="Tomley F."/>
            <person name="Blake D.P."/>
            <person name="Joachim A."/>
        </authorList>
    </citation>
    <scope>NUCLEOTIDE SEQUENCE [LARGE SCALE GENOMIC DNA]</scope>
    <source>
        <strain evidence="2 3">Wien I</strain>
    </source>
</reference>
<name>A0A2C6KI94_9APIC</name>
<accession>A0A2C6KI94</accession>
<dbReference type="Proteomes" id="UP000221165">
    <property type="component" value="Unassembled WGS sequence"/>
</dbReference>
<comment type="caution">
    <text evidence="2">The sequence shown here is derived from an EMBL/GenBank/DDBJ whole genome shotgun (WGS) entry which is preliminary data.</text>
</comment>
<feature type="region of interest" description="Disordered" evidence="1">
    <location>
        <begin position="71"/>
        <end position="91"/>
    </location>
</feature>
<protein>
    <submittedName>
        <fullName evidence="2">Uncharacterized protein</fullName>
    </submittedName>
</protein>
<dbReference type="GeneID" id="94429324"/>
<evidence type="ECO:0000313" key="2">
    <source>
        <dbReference type="EMBL" id="PHJ20220.1"/>
    </source>
</evidence>
<gene>
    <name evidence="2" type="ORF">CSUI_005948</name>
</gene>
<evidence type="ECO:0000313" key="3">
    <source>
        <dbReference type="Proteomes" id="UP000221165"/>
    </source>
</evidence>
<dbReference type="EMBL" id="MIGC01002949">
    <property type="protein sequence ID" value="PHJ20220.1"/>
    <property type="molecule type" value="Genomic_DNA"/>
</dbReference>